<reference evidence="3" key="1">
    <citation type="submission" date="2023-07" db="EMBL/GenBank/DDBJ databases">
        <title>Sequencing the genomes of 1000 actinobacteria strains.</title>
        <authorList>
            <person name="Klenk H.-P."/>
        </authorList>
    </citation>
    <scope>NUCLEOTIDE SEQUENCE</scope>
    <source>
        <strain evidence="3">DSM 107476</strain>
    </source>
</reference>
<organism evidence="3 4">
    <name type="scientific">Corynebacterium guangdongense</name>
    <dbReference type="NCBI Taxonomy" id="1783348"/>
    <lineage>
        <taxon>Bacteria</taxon>
        <taxon>Bacillati</taxon>
        <taxon>Actinomycetota</taxon>
        <taxon>Actinomycetes</taxon>
        <taxon>Mycobacteriales</taxon>
        <taxon>Corynebacteriaceae</taxon>
        <taxon>Corynebacterium</taxon>
    </lineage>
</organism>
<accession>A0ABU1ZWV4</accession>
<keyword evidence="4" id="KW-1185">Reference proteome</keyword>
<dbReference type="CDD" id="cd07828">
    <property type="entry name" value="lipocalin_heme-bd-THAP4-like"/>
    <property type="match status" value="1"/>
</dbReference>
<evidence type="ECO:0000313" key="4">
    <source>
        <dbReference type="Proteomes" id="UP001180840"/>
    </source>
</evidence>
<dbReference type="InterPro" id="IPR014878">
    <property type="entry name" value="THAP4-like_heme-bd"/>
</dbReference>
<evidence type="ECO:0000313" key="3">
    <source>
        <dbReference type="EMBL" id="MDR7329240.1"/>
    </source>
</evidence>
<dbReference type="InterPro" id="IPR045165">
    <property type="entry name" value="Nitrobindin"/>
</dbReference>
<gene>
    <name evidence="3" type="ORF">J2S39_000916</name>
</gene>
<sequence>MSIDKSVLHPNIAPVAFLIGSWTGEGRGFYPTIADFTYTETISFTATPGKPFLRYLQTTTGPDGAPMHQESGYLRPDPAGGSAEFTIAQPTGQTELLEGALVIAADGAVTLDLGPSSVRNTASAKQVDSTRRTYAVTAGRAEVATRFDMAAVGQPMQQHLASTLRKQAG</sequence>
<dbReference type="InterPro" id="IPR012674">
    <property type="entry name" value="Calycin"/>
</dbReference>
<evidence type="ECO:0000256" key="1">
    <source>
        <dbReference type="ARBA" id="ARBA00026205"/>
    </source>
</evidence>
<name>A0ABU1ZWV4_9CORY</name>
<dbReference type="Pfam" id="PF08768">
    <property type="entry name" value="THAP4_heme-bd"/>
    <property type="match status" value="1"/>
</dbReference>
<dbReference type="PANTHER" id="PTHR15854:SF4">
    <property type="entry name" value="PEROXYNITRITE ISOMERASE THAP4"/>
    <property type="match status" value="1"/>
</dbReference>
<dbReference type="RefSeq" id="WP_290198202.1">
    <property type="nucleotide sequence ID" value="NZ_CP047654.1"/>
</dbReference>
<comment type="caution">
    <text evidence="3">The sequence shown here is derived from an EMBL/GenBank/DDBJ whole genome shotgun (WGS) entry which is preliminary data.</text>
</comment>
<dbReference type="Gene3D" id="2.40.128.20">
    <property type="match status" value="1"/>
</dbReference>
<dbReference type="SUPFAM" id="SSF50814">
    <property type="entry name" value="Lipocalins"/>
    <property type="match status" value="1"/>
</dbReference>
<feature type="domain" description="THAP4-like heme-binding" evidence="2">
    <location>
        <begin position="12"/>
        <end position="166"/>
    </location>
</feature>
<dbReference type="PANTHER" id="PTHR15854">
    <property type="entry name" value="THAP4 PROTEIN"/>
    <property type="match status" value="1"/>
</dbReference>
<dbReference type="Proteomes" id="UP001180840">
    <property type="component" value="Unassembled WGS sequence"/>
</dbReference>
<evidence type="ECO:0000259" key="2">
    <source>
        <dbReference type="Pfam" id="PF08768"/>
    </source>
</evidence>
<protein>
    <recommendedName>
        <fullName evidence="1">Ferric nitrobindin-like protein</fullName>
    </recommendedName>
</protein>
<dbReference type="EMBL" id="JAVDXZ010000001">
    <property type="protein sequence ID" value="MDR7329240.1"/>
    <property type="molecule type" value="Genomic_DNA"/>
</dbReference>
<proteinExistence type="predicted"/>